<evidence type="ECO:0000259" key="1">
    <source>
        <dbReference type="PROSITE" id="PS50943"/>
    </source>
</evidence>
<dbReference type="AlphaFoldDB" id="A0A1V4IFL2"/>
<reference evidence="2 3" key="1">
    <citation type="submission" date="2017-03" db="EMBL/GenBank/DDBJ databases">
        <title>Genome sequence of Clostridium oryzae DSM 28571.</title>
        <authorList>
            <person name="Poehlein A."/>
            <person name="Daniel R."/>
        </authorList>
    </citation>
    <scope>NUCLEOTIDE SEQUENCE [LARGE SCALE GENOMIC DNA]</scope>
    <source>
        <strain evidence="2 3">DSM 28571</strain>
    </source>
</reference>
<feature type="domain" description="HTH cro/C1-type" evidence="1">
    <location>
        <begin position="18"/>
        <end position="49"/>
    </location>
</feature>
<dbReference type="STRING" id="1450648.CLORY_36700"/>
<dbReference type="CDD" id="cd00093">
    <property type="entry name" value="HTH_XRE"/>
    <property type="match status" value="1"/>
</dbReference>
<gene>
    <name evidence="2" type="ORF">CLORY_36700</name>
</gene>
<name>A0A1V4IFL2_9CLOT</name>
<evidence type="ECO:0000313" key="3">
    <source>
        <dbReference type="Proteomes" id="UP000190080"/>
    </source>
</evidence>
<organism evidence="2 3">
    <name type="scientific">Clostridium oryzae</name>
    <dbReference type="NCBI Taxonomy" id="1450648"/>
    <lineage>
        <taxon>Bacteria</taxon>
        <taxon>Bacillati</taxon>
        <taxon>Bacillota</taxon>
        <taxon>Clostridia</taxon>
        <taxon>Eubacteriales</taxon>
        <taxon>Clostridiaceae</taxon>
        <taxon>Clostridium</taxon>
    </lineage>
</organism>
<proteinExistence type="predicted"/>
<accession>A0A1V4IFL2</accession>
<dbReference type="Proteomes" id="UP000190080">
    <property type="component" value="Unassembled WGS sequence"/>
</dbReference>
<dbReference type="GO" id="GO:0003677">
    <property type="term" value="F:DNA binding"/>
    <property type="evidence" value="ECO:0007669"/>
    <property type="project" value="InterPro"/>
</dbReference>
<keyword evidence="3" id="KW-1185">Reference proteome</keyword>
<dbReference type="PROSITE" id="PS50943">
    <property type="entry name" value="HTH_CROC1"/>
    <property type="match status" value="1"/>
</dbReference>
<dbReference type="InterPro" id="IPR010982">
    <property type="entry name" value="Lambda_DNA-bd_dom_sf"/>
</dbReference>
<evidence type="ECO:0000313" key="2">
    <source>
        <dbReference type="EMBL" id="OPJ58307.1"/>
    </source>
</evidence>
<dbReference type="SMART" id="SM00530">
    <property type="entry name" value="HTH_XRE"/>
    <property type="match status" value="1"/>
</dbReference>
<dbReference type="RefSeq" id="WP_079427183.1">
    <property type="nucleotide sequence ID" value="NZ_MZGV01000059.1"/>
</dbReference>
<dbReference type="EMBL" id="MZGV01000059">
    <property type="protein sequence ID" value="OPJ58307.1"/>
    <property type="molecule type" value="Genomic_DNA"/>
</dbReference>
<dbReference type="Gene3D" id="1.10.260.40">
    <property type="entry name" value="lambda repressor-like DNA-binding domains"/>
    <property type="match status" value="1"/>
</dbReference>
<comment type="caution">
    <text evidence="2">The sequence shown here is derived from an EMBL/GenBank/DDBJ whole genome shotgun (WGS) entry which is preliminary data.</text>
</comment>
<protein>
    <recommendedName>
        <fullName evidence="1">HTH cro/C1-type domain-containing protein</fullName>
    </recommendedName>
</protein>
<dbReference type="InterPro" id="IPR001387">
    <property type="entry name" value="Cro/C1-type_HTH"/>
</dbReference>
<dbReference type="Pfam" id="PF01381">
    <property type="entry name" value="HTH_3"/>
    <property type="match status" value="1"/>
</dbReference>
<sequence length="444" mass="51832">MSKRISFGDMLGELLAIRGWSASKLAKEINVDASYVRKWIKGTRIPSLKSDYVEKISYYLLKGFNEKSYEKYKHELDYNSDIELGSILSEAQIYSLKEKKKSTFNIILPTEKNELEILLESIPHFAKGREAVFKYTKLIFEAACKNQCVNKDIFMTFQGEKDILDGYENTHGYFLNIISQLLNNNWRLTHLWRLKNNDTRIVRLVSNILSFINTNKAYNPVYFQKYGTIVPPMELIIVGDIAAMLYISDESSDCINSAFFYTDKDEITALREHVLLMFKQTVPLIRYDSFNEDYNNVLNTEGDILLYDSTASLFVECTNNIKDLMLYKIKEILVAENLSETEETLMHLKNILTMVENHENYEVAILDKVPVKQLVPEFMLIKGDSHLYIRSCINKLNIEEPTAVSGFKDYFYNLWDGILLENRDRNHVKCYLRNKIKYLEHKII</sequence>
<dbReference type="SUPFAM" id="SSF47413">
    <property type="entry name" value="lambda repressor-like DNA-binding domains"/>
    <property type="match status" value="1"/>
</dbReference>
<dbReference type="OrthoDB" id="2491297at2"/>